<protein>
    <submittedName>
        <fullName evidence="1">Uncharacterized protein</fullName>
    </submittedName>
</protein>
<evidence type="ECO:0000313" key="1">
    <source>
        <dbReference type="EMBL" id="TBU27419.1"/>
    </source>
</evidence>
<accession>A0A4Q9MIY9</accession>
<organism evidence="1">
    <name type="scientific">Dichomitus squalens</name>
    <dbReference type="NCBI Taxonomy" id="114155"/>
    <lineage>
        <taxon>Eukaryota</taxon>
        <taxon>Fungi</taxon>
        <taxon>Dikarya</taxon>
        <taxon>Basidiomycota</taxon>
        <taxon>Agaricomycotina</taxon>
        <taxon>Agaricomycetes</taxon>
        <taxon>Polyporales</taxon>
        <taxon>Polyporaceae</taxon>
        <taxon>Dichomitus</taxon>
    </lineage>
</organism>
<sequence length="72" mass="8374">MQLALAFPVGLCIPLCPWEILWARCIARIFSIDFLTWTIALCLPCERCAGHCYRCLPLQWILVEMDSDEYHT</sequence>
<dbReference type="EMBL" id="ML143432">
    <property type="protein sequence ID" value="TBU27419.1"/>
    <property type="molecule type" value="Genomic_DNA"/>
</dbReference>
<name>A0A4Q9MIY9_9APHY</name>
<dbReference type="AlphaFoldDB" id="A0A4Q9MIY9"/>
<dbReference type="Proteomes" id="UP000292957">
    <property type="component" value="Unassembled WGS sequence"/>
</dbReference>
<reference evidence="1" key="1">
    <citation type="submission" date="2019-01" db="EMBL/GenBank/DDBJ databases">
        <title>Draft genome sequences of three monokaryotic isolates of the white-rot basidiomycete fungus Dichomitus squalens.</title>
        <authorList>
            <consortium name="DOE Joint Genome Institute"/>
            <person name="Lopez S.C."/>
            <person name="Andreopoulos B."/>
            <person name="Pangilinan J."/>
            <person name="Lipzen A."/>
            <person name="Riley R."/>
            <person name="Ahrendt S."/>
            <person name="Ng V."/>
            <person name="Barry K."/>
            <person name="Daum C."/>
            <person name="Grigoriev I.V."/>
            <person name="Hilden K.S."/>
            <person name="Makela M.R."/>
            <person name="de Vries R.P."/>
        </authorList>
    </citation>
    <scope>NUCLEOTIDE SEQUENCE [LARGE SCALE GENOMIC DNA]</scope>
    <source>
        <strain evidence="1">OM18370.1</strain>
    </source>
</reference>
<gene>
    <name evidence="1" type="ORF">BD311DRAFT_378989</name>
</gene>
<proteinExistence type="predicted"/>